<evidence type="ECO:0000313" key="4">
    <source>
        <dbReference type="Proteomes" id="UP001164718"/>
    </source>
</evidence>
<keyword evidence="3" id="KW-0762">Sugar transport</keyword>
<organism evidence="3 4">
    <name type="scientific">Fervidibacillus albus</name>
    <dbReference type="NCBI Taxonomy" id="2980026"/>
    <lineage>
        <taxon>Bacteria</taxon>
        <taxon>Bacillati</taxon>
        <taxon>Bacillota</taxon>
        <taxon>Bacilli</taxon>
        <taxon>Bacillales</taxon>
        <taxon>Bacillaceae</taxon>
        <taxon>Fervidibacillus</taxon>
    </lineage>
</organism>
<evidence type="ECO:0000313" key="3">
    <source>
        <dbReference type="EMBL" id="WAA09365.1"/>
    </source>
</evidence>
<sequence>MKKIIVACGSGIATSTVALQKLKEGLEERGKLDQVSFTQCSIPELASAAEGHDVIVTTAQGGEELSIPVINGMPLITGINAEQVVDEVIEILGL</sequence>
<proteinExistence type="predicted"/>
<dbReference type="InterPro" id="IPR003501">
    <property type="entry name" value="PTS_EIIB_2/3"/>
</dbReference>
<feature type="domain" description="PTS EIIB type-2" evidence="2">
    <location>
        <begin position="2"/>
        <end position="94"/>
    </location>
</feature>
<dbReference type="Pfam" id="PF02302">
    <property type="entry name" value="PTS_IIB"/>
    <property type="match status" value="1"/>
</dbReference>
<evidence type="ECO:0000259" key="2">
    <source>
        <dbReference type="PROSITE" id="PS51099"/>
    </source>
</evidence>
<dbReference type="InterPro" id="IPR036095">
    <property type="entry name" value="PTS_EIIB-like_sf"/>
</dbReference>
<dbReference type="AlphaFoldDB" id="A0A9E8LU18"/>
<protein>
    <submittedName>
        <fullName evidence="3">PTS sugar transporter subunit IIB</fullName>
    </submittedName>
</protein>
<reference evidence="3" key="1">
    <citation type="submission" date="2022-09" db="EMBL/GenBank/DDBJ databases">
        <title>Complete Genomes of Fervidibacillus albus and Fervidibacillus halotolerans isolated from tidal flat sediments.</title>
        <authorList>
            <person name="Kwon K.K."/>
            <person name="Yang S.-H."/>
            <person name="Park M.J."/>
            <person name="Oh H.-M."/>
        </authorList>
    </citation>
    <scope>NUCLEOTIDE SEQUENCE</scope>
    <source>
        <strain evidence="3">MEBiC13591</strain>
    </source>
</reference>
<gene>
    <name evidence="3" type="ORF">OE104_12465</name>
</gene>
<dbReference type="GO" id="GO:0009401">
    <property type="term" value="P:phosphoenolpyruvate-dependent sugar phosphotransferase system"/>
    <property type="evidence" value="ECO:0007669"/>
    <property type="project" value="InterPro"/>
</dbReference>
<evidence type="ECO:0000256" key="1">
    <source>
        <dbReference type="ARBA" id="ARBA00022679"/>
    </source>
</evidence>
<name>A0A9E8LU18_9BACI</name>
<dbReference type="Proteomes" id="UP001164718">
    <property type="component" value="Chromosome"/>
</dbReference>
<dbReference type="CDD" id="cd05566">
    <property type="entry name" value="PTS_IIB_galactitol"/>
    <property type="match status" value="1"/>
</dbReference>
<dbReference type="Gene3D" id="3.40.50.2300">
    <property type="match status" value="1"/>
</dbReference>
<dbReference type="PROSITE" id="PS51099">
    <property type="entry name" value="PTS_EIIB_TYPE_2"/>
    <property type="match status" value="1"/>
</dbReference>
<dbReference type="RefSeq" id="WP_275417147.1">
    <property type="nucleotide sequence ID" value="NZ_CP106878.1"/>
</dbReference>
<keyword evidence="3" id="KW-0813">Transport</keyword>
<dbReference type="InterPro" id="IPR013011">
    <property type="entry name" value="PTS_EIIB_2"/>
</dbReference>
<keyword evidence="1" id="KW-0808">Transferase</keyword>
<dbReference type="SUPFAM" id="SSF52794">
    <property type="entry name" value="PTS system IIB component-like"/>
    <property type="match status" value="1"/>
</dbReference>
<dbReference type="KEGG" id="faf:OE104_12465"/>
<dbReference type="EMBL" id="CP106878">
    <property type="protein sequence ID" value="WAA09365.1"/>
    <property type="molecule type" value="Genomic_DNA"/>
</dbReference>
<dbReference type="GO" id="GO:0008982">
    <property type="term" value="F:protein-N(PI)-phosphohistidine-sugar phosphotransferase activity"/>
    <property type="evidence" value="ECO:0007669"/>
    <property type="project" value="InterPro"/>
</dbReference>
<accession>A0A9E8LU18</accession>
<keyword evidence="4" id="KW-1185">Reference proteome</keyword>